<accession>A0AAD3XIV8</accession>
<gene>
    <name evidence="1" type="ORF">Nepgr_008077</name>
</gene>
<evidence type="ECO:0000313" key="1">
    <source>
        <dbReference type="EMBL" id="GMH06237.1"/>
    </source>
</evidence>
<name>A0AAD3XIV8_NEPGR</name>
<proteinExistence type="predicted"/>
<protein>
    <submittedName>
        <fullName evidence="1">Uncharacterized protein</fullName>
    </submittedName>
</protein>
<organism evidence="1 2">
    <name type="scientific">Nepenthes gracilis</name>
    <name type="common">Slender pitcher plant</name>
    <dbReference type="NCBI Taxonomy" id="150966"/>
    <lineage>
        <taxon>Eukaryota</taxon>
        <taxon>Viridiplantae</taxon>
        <taxon>Streptophyta</taxon>
        <taxon>Embryophyta</taxon>
        <taxon>Tracheophyta</taxon>
        <taxon>Spermatophyta</taxon>
        <taxon>Magnoliopsida</taxon>
        <taxon>eudicotyledons</taxon>
        <taxon>Gunneridae</taxon>
        <taxon>Pentapetalae</taxon>
        <taxon>Caryophyllales</taxon>
        <taxon>Nepenthaceae</taxon>
        <taxon>Nepenthes</taxon>
    </lineage>
</organism>
<reference evidence="1" key="1">
    <citation type="submission" date="2023-05" db="EMBL/GenBank/DDBJ databases">
        <title>Nepenthes gracilis genome sequencing.</title>
        <authorList>
            <person name="Fukushima K."/>
        </authorList>
    </citation>
    <scope>NUCLEOTIDE SEQUENCE</scope>
    <source>
        <strain evidence="1">SING2019-196</strain>
    </source>
</reference>
<keyword evidence="2" id="KW-1185">Reference proteome</keyword>
<dbReference type="Proteomes" id="UP001279734">
    <property type="component" value="Unassembled WGS sequence"/>
</dbReference>
<dbReference type="AlphaFoldDB" id="A0AAD3XIV8"/>
<comment type="caution">
    <text evidence="1">The sequence shown here is derived from an EMBL/GenBank/DDBJ whole genome shotgun (WGS) entry which is preliminary data.</text>
</comment>
<evidence type="ECO:0000313" key="2">
    <source>
        <dbReference type="Proteomes" id="UP001279734"/>
    </source>
</evidence>
<sequence length="119" mass="13930">MFDKGFRKIPSLAELSKRLRRCYHINQALKPKLHACMYLRYLRSPDFNDLGVLNRTCKDLRIEISGLKRFSVLLNPNVYGKLSLFECAGQLEIHSAIEQRRNDRLCTRRNAPHLNPEFA</sequence>
<dbReference type="EMBL" id="BSYO01000006">
    <property type="protein sequence ID" value="GMH06237.1"/>
    <property type="molecule type" value="Genomic_DNA"/>
</dbReference>